<keyword evidence="2" id="KW-1185">Reference proteome</keyword>
<dbReference type="AlphaFoldDB" id="A0A8X6XCA3"/>
<dbReference type="EMBL" id="BMAV01007800">
    <property type="protein sequence ID" value="GFY50930.1"/>
    <property type="molecule type" value="Genomic_DNA"/>
</dbReference>
<dbReference type="Proteomes" id="UP000886998">
    <property type="component" value="Unassembled WGS sequence"/>
</dbReference>
<gene>
    <name evidence="1" type="ORF">TNIN_97001</name>
</gene>
<accession>A0A8X6XCA3</accession>
<proteinExistence type="predicted"/>
<evidence type="ECO:0000313" key="1">
    <source>
        <dbReference type="EMBL" id="GFY50930.1"/>
    </source>
</evidence>
<comment type="caution">
    <text evidence="1">The sequence shown here is derived from an EMBL/GenBank/DDBJ whole genome shotgun (WGS) entry which is preliminary data.</text>
</comment>
<name>A0A8X6XCA3_9ARAC</name>
<organism evidence="1 2">
    <name type="scientific">Trichonephila inaurata madagascariensis</name>
    <dbReference type="NCBI Taxonomy" id="2747483"/>
    <lineage>
        <taxon>Eukaryota</taxon>
        <taxon>Metazoa</taxon>
        <taxon>Ecdysozoa</taxon>
        <taxon>Arthropoda</taxon>
        <taxon>Chelicerata</taxon>
        <taxon>Arachnida</taxon>
        <taxon>Araneae</taxon>
        <taxon>Araneomorphae</taxon>
        <taxon>Entelegynae</taxon>
        <taxon>Araneoidea</taxon>
        <taxon>Nephilidae</taxon>
        <taxon>Trichonephila</taxon>
        <taxon>Trichonephila inaurata</taxon>
    </lineage>
</organism>
<protein>
    <submittedName>
        <fullName evidence="1">Uncharacterized protein</fullName>
    </submittedName>
</protein>
<evidence type="ECO:0000313" key="2">
    <source>
        <dbReference type="Proteomes" id="UP000886998"/>
    </source>
</evidence>
<sequence>MPHQQISSTPISFHFGVSTQSPNKWFLSMTSSFLQSRQFSPSKIYRYDKSDPQGSHDPRKSQLLDSFFTGLIRDILVQAHPPISCRNTRSE</sequence>
<reference evidence="1" key="1">
    <citation type="submission" date="2020-08" db="EMBL/GenBank/DDBJ databases">
        <title>Multicomponent nature underlies the extraordinary mechanical properties of spider dragline silk.</title>
        <authorList>
            <person name="Kono N."/>
            <person name="Nakamura H."/>
            <person name="Mori M."/>
            <person name="Yoshida Y."/>
            <person name="Ohtoshi R."/>
            <person name="Malay A.D."/>
            <person name="Moran D.A.P."/>
            <person name="Tomita M."/>
            <person name="Numata K."/>
            <person name="Arakawa K."/>
        </authorList>
    </citation>
    <scope>NUCLEOTIDE SEQUENCE</scope>
</reference>